<name>A0A0A2T9M8_9BACI</name>
<accession>A0A0A2T9M8</accession>
<dbReference type="InterPro" id="IPR012349">
    <property type="entry name" value="Split_barrel_FMN-bd"/>
</dbReference>
<reference evidence="1 2" key="1">
    <citation type="journal article" date="2015" name="Stand. Genomic Sci.">
        <title>High quality draft genome sequence of the moderately halophilic bacterium Pontibacillus yanchengensis Y32(T) and comparison among Pontibacillus genomes.</title>
        <authorList>
            <person name="Huang J."/>
            <person name="Qiao Z.X."/>
            <person name="Tang J.W."/>
            <person name="Wang G."/>
        </authorList>
    </citation>
    <scope>NUCLEOTIDE SEQUENCE [LARGE SCALE GENOMIC DNA]</scope>
    <source>
        <strain evidence="1 2">Y32</strain>
    </source>
</reference>
<dbReference type="SUPFAM" id="SSF50475">
    <property type="entry name" value="FMN-binding split barrel"/>
    <property type="match status" value="1"/>
</dbReference>
<dbReference type="EMBL" id="AVBF01000122">
    <property type="protein sequence ID" value="KGP70776.1"/>
    <property type="molecule type" value="Genomic_DNA"/>
</dbReference>
<dbReference type="Gene3D" id="2.30.110.10">
    <property type="entry name" value="Electron Transport, Fmn-binding Protein, Chain A"/>
    <property type="match status" value="1"/>
</dbReference>
<protein>
    <submittedName>
        <fullName evidence="1">Uncharacterized protein</fullName>
    </submittedName>
</protein>
<evidence type="ECO:0000313" key="2">
    <source>
        <dbReference type="Proteomes" id="UP000030147"/>
    </source>
</evidence>
<dbReference type="eggNOG" id="COG3576">
    <property type="taxonomic scope" value="Bacteria"/>
</dbReference>
<comment type="caution">
    <text evidence="1">The sequence shown here is derived from an EMBL/GenBank/DDBJ whole genome shotgun (WGS) entry which is preliminary data.</text>
</comment>
<sequence>MANQVEKTLNKVLYQLLQSERYVLLSTIEHQTCTPMVNAISWVYASTESSIRLAIDNRSKIVENIRQNPSVVVTLISDDSTYAIKGEAIIEHETIDNVPLKLSMIELKIEEVRDIMFYGSKITSAPKYEKTYDNKAAKKLDNQVMKALKM</sequence>
<evidence type="ECO:0000313" key="1">
    <source>
        <dbReference type="EMBL" id="KGP70776.1"/>
    </source>
</evidence>
<dbReference type="AlphaFoldDB" id="A0A0A2T9M8"/>
<gene>
    <name evidence="1" type="ORF">N782_04310</name>
</gene>
<dbReference type="OrthoDB" id="2381603at2"/>
<dbReference type="RefSeq" id="WP_036824867.1">
    <property type="nucleotide sequence ID" value="NZ_AVBF01000122.1"/>
</dbReference>
<dbReference type="Proteomes" id="UP000030147">
    <property type="component" value="Unassembled WGS sequence"/>
</dbReference>
<dbReference type="NCBIfam" id="NF005232">
    <property type="entry name" value="PRK06733.1"/>
    <property type="match status" value="1"/>
</dbReference>
<dbReference type="STRING" id="1385514.N782_04310"/>
<keyword evidence="2" id="KW-1185">Reference proteome</keyword>
<proteinExistence type="predicted"/>
<organism evidence="1 2">
    <name type="scientific">Pontibacillus yanchengensis Y32</name>
    <dbReference type="NCBI Taxonomy" id="1385514"/>
    <lineage>
        <taxon>Bacteria</taxon>
        <taxon>Bacillati</taxon>
        <taxon>Bacillota</taxon>
        <taxon>Bacilli</taxon>
        <taxon>Bacillales</taxon>
        <taxon>Bacillaceae</taxon>
        <taxon>Pontibacillus</taxon>
    </lineage>
</organism>